<dbReference type="Gene3D" id="3.40.190.150">
    <property type="entry name" value="Bordetella uptake gene, domain 1"/>
    <property type="match status" value="1"/>
</dbReference>
<feature type="chain" id="PRO_5045608314" evidence="2">
    <location>
        <begin position="29"/>
        <end position="328"/>
    </location>
</feature>
<feature type="signal peptide" evidence="2">
    <location>
        <begin position="1"/>
        <end position="28"/>
    </location>
</feature>
<dbReference type="RefSeq" id="WP_322465738.1">
    <property type="nucleotide sequence ID" value="NZ_JAXOJX010000018.1"/>
</dbReference>
<dbReference type="Proteomes" id="UP001293718">
    <property type="component" value="Unassembled WGS sequence"/>
</dbReference>
<protein>
    <submittedName>
        <fullName evidence="3">Tripartite tricarboxylate transporter substrate binding protein</fullName>
    </submittedName>
</protein>
<evidence type="ECO:0000313" key="4">
    <source>
        <dbReference type="Proteomes" id="UP001293718"/>
    </source>
</evidence>
<accession>A0ABU5IE71</accession>
<dbReference type="SUPFAM" id="SSF53850">
    <property type="entry name" value="Periplasmic binding protein-like II"/>
    <property type="match status" value="1"/>
</dbReference>
<gene>
    <name evidence="3" type="ORF">SM757_12665</name>
</gene>
<dbReference type="InterPro" id="IPR006311">
    <property type="entry name" value="TAT_signal"/>
</dbReference>
<keyword evidence="4" id="KW-1185">Reference proteome</keyword>
<dbReference type="PANTHER" id="PTHR42928:SF5">
    <property type="entry name" value="BLR1237 PROTEIN"/>
    <property type="match status" value="1"/>
</dbReference>
<dbReference type="CDD" id="cd13578">
    <property type="entry name" value="PBP2_Bug27"/>
    <property type="match status" value="1"/>
</dbReference>
<proteinExistence type="inferred from homology"/>
<dbReference type="PIRSF" id="PIRSF017082">
    <property type="entry name" value="YflP"/>
    <property type="match status" value="1"/>
</dbReference>
<evidence type="ECO:0000313" key="3">
    <source>
        <dbReference type="EMBL" id="MDZ5457424.1"/>
    </source>
</evidence>
<dbReference type="Pfam" id="PF03401">
    <property type="entry name" value="TctC"/>
    <property type="match status" value="1"/>
</dbReference>
<comment type="caution">
    <text evidence="3">The sequence shown here is derived from an EMBL/GenBank/DDBJ whole genome shotgun (WGS) entry which is preliminary data.</text>
</comment>
<dbReference type="PANTHER" id="PTHR42928">
    <property type="entry name" value="TRICARBOXYLATE-BINDING PROTEIN"/>
    <property type="match status" value="1"/>
</dbReference>
<comment type="similarity">
    <text evidence="1">Belongs to the UPF0065 (bug) family.</text>
</comment>
<reference evidence="3 4" key="1">
    <citation type="submission" date="2023-11" db="EMBL/GenBank/DDBJ databases">
        <title>Draft genome of Azohydromonas lata strain H1 (DSM1123), a polyhydroxyalkanoate producer.</title>
        <authorList>
            <person name="Traversa D."/>
            <person name="D'Addabbo P."/>
            <person name="Pazzani C."/>
            <person name="Manzari C."/>
            <person name="Chiara M."/>
            <person name="Scrascia M."/>
        </authorList>
    </citation>
    <scope>NUCLEOTIDE SEQUENCE [LARGE SCALE GENOMIC DNA]</scope>
    <source>
        <strain evidence="3 4">H1</strain>
    </source>
</reference>
<dbReference type="InterPro" id="IPR005064">
    <property type="entry name" value="BUG"/>
</dbReference>
<evidence type="ECO:0000256" key="2">
    <source>
        <dbReference type="SAM" id="SignalP"/>
    </source>
</evidence>
<name>A0ABU5IE71_9BURK</name>
<dbReference type="EMBL" id="JAXOJX010000018">
    <property type="protein sequence ID" value="MDZ5457424.1"/>
    <property type="molecule type" value="Genomic_DNA"/>
</dbReference>
<sequence>MQTLNSRRGALKTLAMLASLAATTGAMAQAWPAQPIRLVVPYTPAGATDVVARLVADRVTADTQWTFVVDNKPGAGGNIGMDAVAKAKADGYTVGLGQTSNLAINPTLYAKMPYDALKAFTPIAFVAQQPVVVVVNAASPYKTLADLVAAAKAKPGALTMASAANGTVGHLAGELLAKRAGYQATHVPYKGAAPALSDLMGGQTDFMLPTPQAALPLIKGGKLRALAVTSAKRLPILGDVPTVGEAGYPGFEALDWKVLVGPAGMPADIVKRMHDAVEAALAKPATIAKLVEEGSSPMTGTLAQLAQFLKAEHARWGDVVRSAGVKPE</sequence>
<dbReference type="Gene3D" id="3.40.190.10">
    <property type="entry name" value="Periplasmic binding protein-like II"/>
    <property type="match status" value="1"/>
</dbReference>
<dbReference type="InterPro" id="IPR042100">
    <property type="entry name" value="Bug_dom1"/>
</dbReference>
<keyword evidence="2" id="KW-0732">Signal</keyword>
<evidence type="ECO:0000256" key="1">
    <source>
        <dbReference type="ARBA" id="ARBA00006987"/>
    </source>
</evidence>
<organism evidence="3 4">
    <name type="scientific">Azohydromonas lata</name>
    <dbReference type="NCBI Taxonomy" id="45677"/>
    <lineage>
        <taxon>Bacteria</taxon>
        <taxon>Pseudomonadati</taxon>
        <taxon>Pseudomonadota</taxon>
        <taxon>Betaproteobacteria</taxon>
        <taxon>Burkholderiales</taxon>
        <taxon>Sphaerotilaceae</taxon>
        <taxon>Azohydromonas</taxon>
    </lineage>
</organism>
<dbReference type="PROSITE" id="PS51318">
    <property type="entry name" value="TAT"/>
    <property type="match status" value="1"/>
</dbReference>